<organism evidence="2 3">
    <name type="scientific">Brevibacterium celere</name>
    <dbReference type="NCBI Taxonomy" id="225845"/>
    <lineage>
        <taxon>Bacteria</taxon>
        <taxon>Bacillati</taxon>
        <taxon>Actinomycetota</taxon>
        <taxon>Actinomycetes</taxon>
        <taxon>Micrococcales</taxon>
        <taxon>Brevibacteriaceae</taxon>
        <taxon>Brevibacterium</taxon>
    </lineage>
</organism>
<dbReference type="AlphaFoldDB" id="A0A366IDZ0"/>
<gene>
    <name evidence="2" type="ORF">DFO65_11913</name>
</gene>
<evidence type="ECO:0000256" key="1">
    <source>
        <dbReference type="SAM" id="Phobius"/>
    </source>
</evidence>
<name>A0A366IDZ0_9MICO</name>
<accession>A0A366IDZ0</accession>
<protein>
    <submittedName>
        <fullName evidence="2">Uncharacterized protein</fullName>
    </submittedName>
</protein>
<dbReference type="EMBL" id="QNSB01000019">
    <property type="protein sequence ID" value="RBP68487.1"/>
    <property type="molecule type" value="Genomic_DNA"/>
</dbReference>
<feature type="transmembrane region" description="Helical" evidence="1">
    <location>
        <begin position="20"/>
        <end position="45"/>
    </location>
</feature>
<keyword evidence="1" id="KW-1133">Transmembrane helix</keyword>
<keyword evidence="1" id="KW-0812">Transmembrane</keyword>
<keyword evidence="3" id="KW-1185">Reference proteome</keyword>
<proteinExistence type="predicted"/>
<dbReference type="RefSeq" id="WP_113905597.1">
    <property type="nucleotide sequence ID" value="NZ_QNSB01000019.1"/>
</dbReference>
<dbReference type="Proteomes" id="UP000253509">
    <property type="component" value="Unassembled WGS sequence"/>
</dbReference>
<feature type="transmembrane region" description="Helical" evidence="1">
    <location>
        <begin position="84"/>
        <end position="107"/>
    </location>
</feature>
<sequence length="125" mass="12836">MLHAFAVNTVVEYLDGDPEVVPALSCGLILAIAAVAFGVIGVWLLVPEGYMVAVAAVCFLLLARPTMLGAALDLIDYLSASGYANFGALIILWIGNTILLAGAVFSVSAPSGPRPSGEVSSTTRV</sequence>
<reference evidence="2 3" key="1">
    <citation type="submission" date="2018-06" db="EMBL/GenBank/DDBJ databases">
        <title>Freshwater and sediment microbial communities from various areas in North America, analyzing microbe dynamics in response to fracking.</title>
        <authorList>
            <person name="Lamendella R."/>
        </authorList>
    </citation>
    <scope>NUCLEOTIDE SEQUENCE [LARGE SCALE GENOMIC DNA]</scope>
    <source>
        <strain evidence="2 3">3b_TX</strain>
    </source>
</reference>
<evidence type="ECO:0000313" key="2">
    <source>
        <dbReference type="EMBL" id="RBP68487.1"/>
    </source>
</evidence>
<comment type="caution">
    <text evidence="2">The sequence shown here is derived from an EMBL/GenBank/DDBJ whole genome shotgun (WGS) entry which is preliminary data.</text>
</comment>
<feature type="transmembrane region" description="Helical" evidence="1">
    <location>
        <begin position="52"/>
        <end position="72"/>
    </location>
</feature>
<keyword evidence="1" id="KW-0472">Membrane</keyword>
<evidence type="ECO:0000313" key="3">
    <source>
        <dbReference type="Proteomes" id="UP000253509"/>
    </source>
</evidence>